<evidence type="ECO:0000256" key="3">
    <source>
        <dbReference type="ARBA" id="ARBA00022494"/>
    </source>
</evidence>
<name>A0A438CA58_VITVI</name>
<keyword evidence="4 14" id="KW-0150">Chloroplast</keyword>
<gene>
    <name evidence="16" type="primary">LHCB5_0</name>
    <name evidence="16" type="ORF">CK203_110434</name>
</gene>
<keyword evidence="11 14" id="KW-0793">Thylakoid</keyword>
<feature type="binding site" evidence="13">
    <location>
        <position position="326"/>
    </location>
    <ligand>
        <name>chlorophyll a</name>
        <dbReference type="ChEBI" id="CHEBI:58416"/>
        <label>1</label>
    </ligand>
</feature>
<evidence type="ECO:0000256" key="8">
    <source>
        <dbReference type="ARBA" id="ARBA00022836"/>
    </source>
</evidence>
<dbReference type="AlphaFoldDB" id="A0A438CA58"/>
<dbReference type="EMBL" id="QGNW01002392">
    <property type="protein sequence ID" value="RVW20145.1"/>
    <property type="molecule type" value="Genomic_DNA"/>
</dbReference>
<evidence type="ECO:0000256" key="12">
    <source>
        <dbReference type="ARBA" id="ARBA00023136"/>
    </source>
</evidence>
<keyword evidence="14" id="KW-0604">Photosystem II</keyword>
<evidence type="ECO:0000256" key="1">
    <source>
        <dbReference type="ARBA" id="ARBA00004334"/>
    </source>
</evidence>
<comment type="function">
    <text evidence="14">The light-harvesting complex (LHC) functions as a light receptor, it captures and delivers excitation energy to photosystems with which it is closely associated.</text>
</comment>
<comment type="similarity">
    <text evidence="2 14">Belongs to the light-harvesting chlorophyll a/b-binding (LHC) protein family.</text>
</comment>
<dbReference type="Pfam" id="PF00504">
    <property type="entry name" value="Chloroa_b-bind"/>
    <property type="match status" value="1"/>
</dbReference>
<feature type="binding site" evidence="13">
    <location>
        <position position="441"/>
    </location>
    <ligand>
        <name>chlorophyll a</name>
        <dbReference type="ChEBI" id="CHEBI:58416"/>
        <label>1</label>
    </ligand>
</feature>
<keyword evidence="12 14" id="KW-0472">Membrane</keyword>
<feature type="compositionally biased region" description="Low complexity" evidence="15">
    <location>
        <begin position="244"/>
        <end position="254"/>
    </location>
</feature>
<feature type="binding site" evidence="13">
    <location>
        <position position="447"/>
    </location>
    <ligand>
        <name>chlorophyll a</name>
        <dbReference type="ChEBI" id="CHEBI:58416"/>
        <label>1</label>
    </ligand>
</feature>
<feature type="binding site" evidence="13">
    <location>
        <position position="459"/>
    </location>
    <ligand>
        <name>chlorophyll a</name>
        <dbReference type="ChEBI" id="CHEBI:58416"/>
        <label>1</label>
    </ligand>
</feature>
<reference evidence="16 17" key="1">
    <citation type="journal article" date="2018" name="PLoS Genet.">
        <title>Population sequencing reveals clonal diversity and ancestral inbreeding in the grapevine cultivar Chardonnay.</title>
        <authorList>
            <person name="Roach M.J."/>
            <person name="Johnson D.L."/>
            <person name="Bohlmann J."/>
            <person name="van Vuuren H.J."/>
            <person name="Jones S.J."/>
            <person name="Pretorius I.S."/>
            <person name="Schmidt S.A."/>
            <person name="Borneman A.R."/>
        </authorList>
    </citation>
    <scope>NUCLEOTIDE SEQUENCE [LARGE SCALE GENOMIC DNA]</scope>
    <source>
        <strain evidence="17">cv. Chardonnay</strain>
        <tissue evidence="16">Leaf</tissue>
    </source>
</reference>
<evidence type="ECO:0000313" key="17">
    <source>
        <dbReference type="Proteomes" id="UP000288805"/>
    </source>
</evidence>
<dbReference type="FunFam" id="1.10.3460.10:FF:000007">
    <property type="entry name" value="Chlorophyll a-b binding protein, chloroplastic"/>
    <property type="match status" value="1"/>
</dbReference>
<comment type="subcellular location">
    <subcellularLocation>
        <location evidence="1 14">Plastid</location>
        <location evidence="1 14">Chloroplast thylakoid membrane</location>
    </subcellularLocation>
</comment>
<dbReference type="PANTHER" id="PTHR21649">
    <property type="entry name" value="CHLOROPHYLL A/B BINDING PROTEIN"/>
    <property type="match status" value="1"/>
</dbReference>
<evidence type="ECO:0000256" key="5">
    <source>
        <dbReference type="ARBA" id="ARBA00022531"/>
    </source>
</evidence>
<evidence type="ECO:0000313" key="16">
    <source>
        <dbReference type="EMBL" id="RVW20145.1"/>
    </source>
</evidence>
<dbReference type="Proteomes" id="UP000288805">
    <property type="component" value="Unassembled WGS sequence"/>
</dbReference>
<dbReference type="Gene3D" id="1.10.3460.10">
    <property type="entry name" value="Chlorophyll a/b binding protein domain"/>
    <property type="match status" value="1"/>
</dbReference>
<evidence type="ECO:0000256" key="7">
    <source>
        <dbReference type="ARBA" id="ARBA00022692"/>
    </source>
</evidence>
<feature type="binding site" evidence="13">
    <location>
        <position position="474"/>
    </location>
    <ligand>
        <name>chlorophyll a</name>
        <dbReference type="ChEBI" id="CHEBI:58416"/>
        <label>1</label>
    </ligand>
</feature>
<proteinExistence type="inferred from homology"/>
<evidence type="ECO:0000256" key="15">
    <source>
        <dbReference type="SAM" id="MobiDB-lite"/>
    </source>
</evidence>
<dbReference type="GO" id="GO:0009535">
    <property type="term" value="C:chloroplast thylakoid membrane"/>
    <property type="evidence" value="ECO:0007669"/>
    <property type="project" value="UniProtKB-SubCell"/>
</dbReference>
<feature type="binding site" description="axial binding residue" evidence="13">
    <location>
        <position position="411"/>
    </location>
    <ligand>
        <name>chlorophyll b</name>
        <dbReference type="ChEBI" id="CHEBI:61721"/>
        <label>1</label>
    </ligand>
    <ligandPart>
        <name>Mg</name>
        <dbReference type="ChEBI" id="CHEBI:25107"/>
    </ligandPart>
</feature>
<keyword evidence="10 14" id="KW-0157">Chromophore</keyword>
<feature type="binding site" evidence="13">
    <location>
        <position position="445"/>
    </location>
    <ligand>
        <name>chlorophyll a</name>
        <dbReference type="ChEBI" id="CHEBI:58416"/>
        <label>1</label>
    </ligand>
</feature>
<feature type="compositionally biased region" description="Pro residues" evidence="15">
    <location>
        <begin position="218"/>
        <end position="232"/>
    </location>
</feature>
<feature type="binding site" evidence="13">
    <location>
        <position position="342"/>
    </location>
    <ligand>
        <name>chlorophyll a</name>
        <dbReference type="ChEBI" id="CHEBI:58416"/>
        <label>1</label>
    </ligand>
</feature>
<keyword evidence="3 13" id="KW-0148">Chlorophyll</keyword>
<accession>A0A438CA58</accession>
<evidence type="ECO:0000256" key="9">
    <source>
        <dbReference type="ARBA" id="ARBA00022989"/>
    </source>
</evidence>
<evidence type="ECO:0000256" key="4">
    <source>
        <dbReference type="ARBA" id="ARBA00022528"/>
    </source>
</evidence>
<dbReference type="GO" id="GO:0016168">
    <property type="term" value="F:chlorophyll binding"/>
    <property type="evidence" value="ECO:0007669"/>
    <property type="project" value="UniProtKB-KW"/>
</dbReference>
<keyword evidence="9 14" id="KW-1133">Transmembrane helix</keyword>
<evidence type="ECO:0000256" key="6">
    <source>
        <dbReference type="ARBA" id="ARBA00022640"/>
    </source>
</evidence>
<dbReference type="GO" id="GO:0009522">
    <property type="term" value="C:photosystem I"/>
    <property type="evidence" value="ECO:0007669"/>
    <property type="project" value="UniProtKB-KW"/>
</dbReference>
<keyword evidence="7 14" id="KW-0812">Transmembrane</keyword>
<comment type="caution">
    <text evidence="16">The sequence shown here is derived from an EMBL/GenBank/DDBJ whole genome shotgun (WGS) entry which is preliminary data.</text>
</comment>
<feature type="binding site" description="axial binding residue" evidence="13">
    <location>
        <position position="344"/>
    </location>
    <ligand>
        <name>chlorophyll b</name>
        <dbReference type="ChEBI" id="CHEBI:61721"/>
        <label>1</label>
    </ligand>
    <ligandPart>
        <name>Mg</name>
        <dbReference type="ChEBI" id="CHEBI:25107"/>
    </ligandPart>
</feature>
<sequence>MYGGDDKDADGEKGLLWKLPVLKSKQVGKLGPGFGFGAGCGIGLGVGLLGVAIRQSMVYWRGFSRGIGFGPGIPGLQLGVGFGAGCGVGLGFGYGVGRGVAHDEYRRYSNVGKLFKGRDLPTQDDVGVLVDETVLSKHKRPTSLGSFHVITIICHLTPPTLSQLPFRLRLSLLPPITSIPLARPHPPAPPFSICLLTLPTTHCFHFPLPETQLSGDPHGPPSLPPPPPPPSASPRCSVTLSTLRPSRTAPSASSPATFKTVALFSKKKAAPAKAKPAPVSPADEELAKWSGQEIFLPEGLLDRSEIPAYLTGEVPGDYGYDPFGLSKKPEDFAKYQAYELIHARWAMLGAAGFIIPEAFNKFGANCGPEAVWFKTGALLLDGNTLNYFGKNIPINLIFAVVAEVVLVGGAEIWRTSFTQVGPFDPLGLANDPDQAALLKVKEIKNGRLAMFAMLGFFIQAYVTGEGPVENLAAHLSDPFGNNLLTVIAGTAERAPTL</sequence>
<dbReference type="SUPFAM" id="SSF103511">
    <property type="entry name" value="Chlorophyll a-b binding protein"/>
    <property type="match status" value="1"/>
</dbReference>
<evidence type="ECO:0000256" key="2">
    <source>
        <dbReference type="ARBA" id="ARBA00007259"/>
    </source>
</evidence>
<keyword evidence="8 14" id="KW-0603">Photosystem I</keyword>
<feature type="transmembrane region" description="Helical" evidence="14">
    <location>
        <begin position="34"/>
        <end position="53"/>
    </location>
</feature>
<keyword evidence="6 14" id="KW-0934">Plastid</keyword>
<keyword evidence="5 14" id="KW-0602">Photosynthesis</keyword>
<evidence type="ECO:0000256" key="11">
    <source>
        <dbReference type="ARBA" id="ARBA00023078"/>
    </source>
</evidence>
<evidence type="ECO:0000256" key="10">
    <source>
        <dbReference type="ARBA" id="ARBA00022991"/>
    </source>
</evidence>
<dbReference type="GO" id="GO:0009765">
    <property type="term" value="P:photosynthesis, light harvesting"/>
    <property type="evidence" value="ECO:0007669"/>
    <property type="project" value="InterPro"/>
</dbReference>
<dbReference type="GO" id="GO:0009523">
    <property type="term" value="C:photosystem II"/>
    <property type="evidence" value="ECO:0007669"/>
    <property type="project" value="UniProtKB-KW"/>
</dbReference>
<feature type="binding site" evidence="13">
    <location>
        <position position="339"/>
    </location>
    <ligand>
        <name>chlorophyll a</name>
        <dbReference type="ChEBI" id="CHEBI:58416"/>
        <label>1</label>
    </ligand>
</feature>
<protein>
    <recommendedName>
        <fullName evidence="14">Chlorophyll a-b binding protein, chloroplastic</fullName>
    </recommendedName>
</protein>
<dbReference type="InterPro" id="IPR022796">
    <property type="entry name" value="Chloroa_b-bind"/>
</dbReference>
<feature type="region of interest" description="Disordered" evidence="15">
    <location>
        <begin position="209"/>
        <end position="254"/>
    </location>
</feature>
<dbReference type="InterPro" id="IPR001344">
    <property type="entry name" value="Chloro_AB-bd_pln"/>
</dbReference>
<organism evidence="16 17">
    <name type="scientific">Vitis vinifera</name>
    <name type="common">Grape</name>
    <dbReference type="NCBI Taxonomy" id="29760"/>
    <lineage>
        <taxon>Eukaryota</taxon>
        <taxon>Viridiplantae</taxon>
        <taxon>Streptophyta</taxon>
        <taxon>Embryophyta</taxon>
        <taxon>Tracheophyta</taxon>
        <taxon>Spermatophyta</taxon>
        <taxon>Magnoliopsida</taxon>
        <taxon>eudicotyledons</taxon>
        <taxon>Gunneridae</taxon>
        <taxon>Pentapetalae</taxon>
        <taxon>rosids</taxon>
        <taxon>Vitales</taxon>
        <taxon>Vitaceae</taxon>
        <taxon>Viteae</taxon>
        <taxon>Vitis</taxon>
    </lineage>
</organism>
<evidence type="ECO:0000256" key="14">
    <source>
        <dbReference type="RuleBase" id="RU363080"/>
    </source>
</evidence>
<evidence type="ECO:0000256" key="13">
    <source>
        <dbReference type="PIRSR" id="PIRSR601344-1"/>
    </source>
</evidence>
<feature type="binding site" evidence="13">
    <location>
        <position position="442"/>
    </location>
    <ligand>
        <name>chlorophyll a</name>
        <dbReference type="ChEBI" id="CHEBI:58416"/>
        <label>1</label>
    </ligand>
</feature>